<protein>
    <submittedName>
        <fullName evidence="2">Uncharacterized protein</fullName>
    </submittedName>
</protein>
<feature type="transmembrane region" description="Helical" evidence="1">
    <location>
        <begin position="6"/>
        <end position="23"/>
    </location>
</feature>
<dbReference type="EMBL" id="CAIIXF020000010">
    <property type="protein sequence ID" value="CAH1796885.1"/>
    <property type="molecule type" value="Genomic_DNA"/>
</dbReference>
<proteinExistence type="predicted"/>
<dbReference type="Proteomes" id="UP000749559">
    <property type="component" value="Unassembled WGS sequence"/>
</dbReference>
<keyword evidence="3" id="KW-1185">Reference proteome</keyword>
<reference evidence="2" key="1">
    <citation type="submission" date="2022-03" db="EMBL/GenBank/DDBJ databases">
        <authorList>
            <person name="Martin C."/>
        </authorList>
    </citation>
    <scope>NUCLEOTIDE SEQUENCE</scope>
</reference>
<keyword evidence="1" id="KW-0812">Transmembrane</keyword>
<gene>
    <name evidence="2" type="ORF">OFUS_LOCUS21248</name>
</gene>
<evidence type="ECO:0000256" key="1">
    <source>
        <dbReference type="SAM" id="Phobius"/>
    </source>
</evidence>
<name>A0A8S4PTI1_OWEFU</name>
<comment type="caution">
    <text evidence="2">The sequence shown here is derived from an EMBL/GenBank/DDBJ whole genome shotgun (WGS) entry which is preliminary data.</text>
</comment>
<keyword evidence="1" id="KW-1133">Transmembrane helix</keyword>
<evidence type="ECO:0000313" key="3">
    <source>
        <dbReference type="Proteomes" id="UP000749559"/>
    </source>
</evidence>
<evidence type="ECO:0000313" key="2">
    <source>
        <dbReference type="EMBL" id="CAH1796885.1"/>
    </source>
</evidence>
<keyword evidence="1" id="KW-0472">Membrane</keyword>
<dbReference type="AlphaFoldDB" id="A0A8S4PTI1"/>
<organism evidence="2 3">
    <name type="scientific">Owenia fusiformis</name>
    <name type="common">Polychaete worm</name>
    <dbReference type="NCBI Taxonomy" id="6347"/>
    <lineage>
        <taxon>Eukaryota</taxon>
        <taxon>Metazoa</taxon>
        <taxon>Spiralia</taxon>
        <taxon>Lophotrochozoa</taxon>
        <taxon>Annelida</taxon>
        <taxon>Polychaeta</taxon>
        <taxon>Sedentaria</taxon>
        <taxon>Canalipalpata</taxon>
        <taxon>Sabellida</taxon>
        <taxon>Oweniida</taxon>
        <taxon>Oweniidae</taxon>
        <taxon>Owenia</taxon>
    </lineage>
</organism>
<sequence>MASYNIFVIFLTIVAVFIFFKILTRPESIESERNIRVARPDPKKVHKTIHHQKQKEPTIVGGTDKFIIVDGTKIFAHFGESNNLVFKNSEEEIKFEDVVMKMQRKQ</sequence>
<accession>A0A8S4PTI1</accession>